<gene>
    <name evidence="2" type="ORF">scyTo_0007910</name>
</gene>
<protein>
    <submittedName>
        <fullName evidence="2">Uncharacterized protein</fullName>
    </submittedName>
</protein>
<evidence type="ECO:0000313" key="2">
    <source>
        <dbReference type="EMBL" id="GCB66647.1"/>
    </source>
</evidence>
<feature type="region of interest" description="Disordered" evidence="1">
    <location>
        <begin position="21"/>
        <end position="50"/>
    </location>
</feature>
<dbReference type="EMBL" id="BFAA01002953">
    <property type="protein sequence ID" value="GCB66647.1"/>
    <property type="molecule type" value="Genomic_DNA"/>
</dbReference>
<feature type="compositionally biased region" description="Basic and acidic residues" evidence="1">
    <location>
        <begin position="21"/>
        <end position="32"/>
    </location>
</feature>
<keyword evidence="3" id="KW-1185">Reference proteome</keyword>
<dbReference type="AlphaFoldDB" id="A0A401P0M0"/>
<evidence type="ECO:0000256" key="1">
    <source>
        <dbReference type="SAM" id="MobiDB-lite"/>
    </source>
</evidence>
<proteinExistence type="predicted"/>
<organism evidence="2 3">
    <name type="scientific">Scyliorhinus torazame</name>
    <name type="common">Cloudy catshark</name>
    <name type="synonym">Catulus torazame</name>
    <dbReference type="NCBI Taxonomy" id="75743"/>
    <lineage>
        <taxon>Eukaryota</taxon>
        <taxon>Metazoa</taxon>
        <taxon>Chordata</taxon>
        <taxon>Craniata</taxon>
        <taxon>Vertebrata</taxon>
        <taxon>Chondrichthyes</taxon>
        <taxon>Elasmobranchii</taxon>
        <taxon>Galeomorphii</taxon>
        <taxon>Galeoidea</taxon>
        <taxon>Carcharhiniformes</taxon>
        <taxon>Scyliorhinidae</taxon>
        <taxon>Scyliorhinus</taxon>
    </lineage>
</organism>
<sequence length="86" mass="9350">MDNAGTVCLCRAIIIEVTGHEGKSARDDRKQEVNSQSVVERTPCPDVKGQRSRLSEPLAVFEASGIQVELETVVWGRAPGSYTFTA</sequence>
<accession>A0A401P0M0</accession>
<comment type="caution">
    <text evidence="2">The sequence shown here is derived from an EMBL/GenBank/DDBJ whole genome shotgun (WGS) entry which is preliminary data.</text>
</comment>
<name>A0A401P0M0_SCYTO</name>
<dbReference type="Proteomes" id="UP000288216">
    <property type="component" value="Unassembled WGS sequence"/>
</dbReference>
<evidence type="ECO:0000313" key="3">
    <source>
        <dbReference type="Proteomes" id="UP000288216"/>
    </source>
</evidence>
<reference evidence="2 3" key="1">
    <citation type="journal article" date="2018" name="Nat. Ecol. Evol.">
        <title>Shark genomes provide insights into elasmobranch evolution and the origin of vertebrates.</title>
        <authorList>
            <person name="Hara Y"/>
            <person name="Yamaguchi K"/>
            <person name="Onimaru K"/>
            <person name="Kadota M"/>
            <person name="Koyanagi M"/>
            <person name="Keeley SD"/>
            <person name="Tatsumi K"/>
            <person name="Tanaka K"/>
            <person name="Motone F"/>
            <person name="Kageyama Y"/>
            <person name="Nozu R"/>
            <person name="Adachi N"/>
            <person name="Nishimura O"/>
            <person name="Nakagawa R"/>
            <person name="Tanegashima C"/>
            <person name="Kiyatake I"/>
            <person name="Matsumoto R"/>
            <person name="Murakumo K"/>
            <person name="Nishida K"/>
            <person name="Terakita A"/>
            <person name="Kuratani S"/>
            <person name="Sato K"/>
            <person name="Hyodo S Kuraku.S."/>
        </authorList>
    </citation>
    <scope>NUCLEOTIDE SEQUENCE [LARGE SCALE GENOMIC DNA]</scope>
</reference>